<protein>
    <submittedName>
        <fullName evidence="2">Uncharacterized protein</fullName>
    </submittedName>
</protein>
<evidence type="ECO:0000313" key="2">
    <source>
        <dbReference type="EMBL" id="UQC90774.1"/>
    </source>
</evidence>
<dbReference type="GeneID" id="73350238"/>
<dbReference type="EMBL" id="CP019481">
    <property type="protein sequence ID" value="UQC90774.1"/>
    <property type="molecule type" value="Genomic_DNA"/>
</dbReference>
<evidence type="ECO:0000256" key="1">
    <source>
        <dbReference type="SAM" id="MobiDB-lite"/>
    </source>
</evidence>
<proteinExistence type="predicted"/>
<name>A0A9Q8WPD7_9PEZI</name>
<gene>
    <name evidence="2" type="ORF">CLUP02_16304</name>
</gene>
<evidence type="ECO:0000313" key="3">
    <source>
        <dbReference type="Proteomes" id="UP000830671"/>
    </source>
</evidence>
<dbReference type="AlphaFoldDB" id="A0A9Q8WPD7"/>
<keyword evidence="3" id="KW-1185">Reference proteome</keyword>
<accession>A0A9Q8WPD7</accession>
<sequence>MMLPPRPSHHIPSLARYPRSPIGPRVASSDATSSTSRTLRRAS</sequence>
<feature type="compositionally biased region" description="Low complexity" evidence="1">
    <location>
        <begin position="27"/>
        <end position="37"/>
    </location>
</feature>
<dbReference type="Proteomes" id="UP000830671">
    <property type="component" value="Chromosome 9"/>
</dbReference>
<reference evidence="2" key="1">
    <citation type="journal article" date="2021" name="Mol. Plant Microbe Interact.">
        <title>Complete Genome Sequence of the Plant-Pathogenic Fungus Colletotrichum lupini.</title>
        <authorList>
            <person name="Baroncelli R."/>
            <person name="Pensec F."/>
            <person name="Da Lio D."/>
            <person name="Boufleur T."/>
            <person name="Vicente I."/>
            <person name="Sarrocco S."/>
            <person name="Picot A."/>
            <person name="Baraldi E."/>
            <person name="Sukno S."/>
            <person name="Thon M."/>
            <person name="Le Floch G."/>
        </authorList>
    </citation>
    <scope>NUCLEOTIDE SEQUENCE</scope>
    <source>
        <strain evidence="2">IMI 504893</strain>
    </source>
</reference>
<organism evidence="2 3">
    <name type="scientific">Colletotrichum lupini</name>
    <dbReference type="NCBI Taxonomy" id="145971"/>
    <lineage>
        <taxon>Eukaryota</taxon>
        <taxon>Fungi</taxon>
        <taxon>Dikarya</taxon>
        <taxon>Ascomycota</taxon>
        <taxon>Pezizomycotina</taxon>
        <taxon>Sordariomycetes</taxon>
        <taxon>Hypocreomycetidae</taxon>
        <taxon>Glomerellales</taxon>
        <taxon>Glomerellaceae</taxon>
        <taxon>Colletotrichum</taxon>
        <taxon>Colletotrichum acutatum species complex</taxon>
    </lineage>
</organism>
<feature type="region of interest" description="Disordered" evidence="1">
    <location>
        <begin position="1"/>
        <end position="43"/>
    </location>
</feature>
<dbReference type="RefSeq" id="XP_049152375.1">
    <property type="nucleotide sequence ID" value="XM_049295228.1"/>
</dbReference>
<dbReference type="KEGG" id="clup:CLUP02_16304"/>